<proteinExistence type="predicted"/>
<dbReference type="GO" id="GO:0004519">
    <property type="term" value="F:endonuclease activity"/>
    <property type="evidence" value="ECO:0007669"/>
    <property type="project" value="UniProtKB-KW"/>
</dbReference>
<keyword evidence="2" id="KW-0378">Hydrolase</keyword>
<protein>
    <submittedName>
        <fullName evidence="2">Endonuclease domain-containing protein</fullName>
    </submittedName>
</protein>
<dbReference type="SUPFAM" id="SSF52980">
    <property type="entry name" value="Restriction endonuclease-like"/>
    <property type="match status" value="1"/>
</dbReference>
<dbReference type="EMBL" id="DXDC01000261">
    <property type="protein sequence ID" value="HIY66328.1"/>
    <property type="molecule type" value="Genomic_DNA"/>
</dbReference>
<dbReference type="Gene3D" id="3.40.960.10">
    <property type="entry name" value="VSR Endonuclease"/>
    <property type="match status" value="1"/>
</dbReference>
<dbReference type="InterPro" id="IPR049468">
    <property type="entry name" value="Restrct_endonuc-II-like_dom"/>
</dbReference>
<reference evidence="2" key="1">
    <citation type="journal article" date="2021" name="PeerJ">
        <title>Extensive microbial diversity within the chicken gut microbiome revealed by metagenomics and culture.</title>
        <authorList>
            <person name="Gilroy R."/>
            <person name="Ravi A."/>
            <person name="Getino M."/>
            <person name="Pursley I."/>
            <person name="Horton D.L."/>
            <person name="Alikhan N.F."/>
            <person name="Baker D."/>
            <person name="Gharbi K."/>
            <person name="Hall N."/>
            <person name="Watson M."/>
            <person name="Adriaenssens E.M."/>
            <person name="Foster-Nyarko E."/>
            <person name="Jarju S."/>
            <person name="Secka A."/>
            <person name="Antonio M."/>
            <person name="Oren A."/>
            <person name="Chaudhuri R.R."/>
            <person name="La Ragione R."/>
            <person name="Hildebrand F."/>
            <person name="Pallen M.J."/>
        </authorList>
    </citation>
    <scope>NUCLEOTIDE SEQUENCE</scope>
    <source>
        <strain evidence="2">ChiGjej1B1-98</strain>
    </source>
</reference>
<keyword evidence="2" id="KW-0255">Endonuclease</keyword>
<name>A0A9D1YVY6_9MICO</name>
<evidence type="ECO:0000313" key="2">
    <source>
        <dbReference type="EMBL" id="HIY66328.1"/>
    </source>
</evidence>
<organism evidence="2 3">
    <name type="scientific">Candidatus Agrococcus pullicola</name>
    <dbReference type="NCBI Taxonomy" id="2838429"/>
    <lineage>
        <taxon>Bacteria</taxon>
        <taxon>Bacillati</taxon>
        <taxon>Actinomycetota</taxon>
        <taxon>Actinomycetes</taxon>
        <taxon>Micrococcales</taxon>
        <taxon>Microbacteriaceae</taxon>
        <taxon>Agrococcus</taxon>
    </lineage>
</organism>
<comment type="caution">
    <text evidence="2">The sequence shown here is derived from an EMBL/GenBank/DDBJ whole genome shotgun (WGS) entry which is preliminary data.</text>
</comment>
<sequence length="112" mass="12523">MNGRAESGLETLLRLACEDQGWDVEIQVPFRGGRVDIVINGWLFIEVDGSQFHDVGEQARKDRIRNKQIVQAGFRWHRFGYADVVHRLDETLAVIRAILLAGAPNARAAALA</sequence>
<dbReference type="AlphaFoldDB" id="A0A9D1YVY6"/>
<dbReference type="Proteomes" id="UP000824005">
    <property type="component" value="Unassembled WGS sequence"/>
</dbReference>
<feature type="domain" description="Restriction endonuclease type II-like" evidence="1">
    <location>
        <begin position="18"/>
        <end position="97"/>
    </location>
</feature>
<gene>
    <name evidence="2" type="ORF">H9830_08645</name>
</gene>
<dbReference type="InterPro" id="IPR011335">
    <property type="entry name" value="Restrct_endonuc-II-like"/>
</dbReference>
<keyword evidence="2" id="KW-0540">Nuclease</keyword>
<evidence type="ECO:0000259" key="1">
    <source>
        <dbReference type="Pfam" id="PF18741"/>
    </source>
</evidence>
<reference evidence="2" key="2">
    <citation type="submission" date="2021-04" db="EMBL/GenBank/DDBJ databases">
        <authorList>
            <person name="Gilroy R."/>
        </authorList>
    </citation>
    <scope>NUCLEOTIDE SEQUENCE</scope>
    <source>
        <strain evidence="2">ChiGjej1B1-98</strain>
    </source>
</reference>
<dbReference type="Pfam" id="PF18741">
    <property type="entry name" value="MTES_1575"/>
    <property type="match status" value="1"/>
</dbReference>
<accession>A0A9D1YVY6</accession>
<evidence type="ECO:0000313" key="3">
    <source>
        <dbReference type="Proteomes" id="UP000824005"/>
    </source>
</evidence>